<keyword evidence="4 7" id="KW-1133">Transmembrane helix</keyword>
<name>A0A9P8CMC9_9HYPO</name>
<feature type="region of interest" description="Disordered" evidence="6">
    <location>
        <begin position="1"/>
        <end position="32"/>
    </location>
</feature>
<gene>
    <name evidence="8" type="ORF">F5Z01DRAFT_739870</name>
</gene>
<dbReference type="Proteomes" id="UP000887229">
    <property type="component" value="Unassembled WGS sequence"/>
</dbReference>
<sequence length="216" mass="23706">MAINDKISETPAHAPVAHDNDRRGCPLPRRREGPALNHIEQLGLAAGKRSTGRFYGSSTSYNYLNRNNNPQARLSTFNQDLNLKDGDCQTAVADLTAGYMLAQLSSNMLTTRVRPALYLPTAAMLWSAISAATAACTSDGSLMAVHFVLDIIGAPLFLAAVFLMWCWYTPRELACARPPSTLASSWPKPSREQWKRLEPLCDVKDGARRCLELGIV</sequence>
<evidence type="ECO:0000256" key="4">
    <source>
        <dbReference type="ARBA" id="ARBA00022989"/>
    </source>
</evidence>
<evidence type="ECO:0000313" key="8">
    <source>
        <dbReference type="EMBL" id="KAG9250561.1"/>
    </source>
</evidence>
<dbReference type="PANTHER" id="PTHR43791:SF62">
    <property type="entry name" value="MAJOR FACILITATOR SUPERFAMILY (MFS) PROFILE DOMAIN-CONTAINING PROTEIN"/>
    <property type="match status" value="1"/>
</dbReference>
<dbReference type="GO" id="GO:0022857">
    <property type="term" value="F:transmembrane transporter activity"/>
    <property type="evidence" value="ECO:0007669"/>
    <property type="project" value="TreeGrafter"/>
</dbReference>
<keyword evidence="2" id="KW-0813">Transport</keyword>
<evidence type="ECO:0000256" key="3">
    <source>
        <dbReference type="ARBA" id="ARBA00022692"/>
    </source>
</evidence>
<keyword evidence="5 7" id="KW-0472">Membrane</keyword>
<organism evidence="8 9">
    <name type="scientific">Emericellopsis atlantica</name>
    <dbReference type="NCBI Taxonomy" id="2614577"/>
    <lineage>
        <taxon>Eukaryota</taxon>
        <taxon>Fungi</taxon>
        <taxon>Dikarya</taxon>
        <taxon>Ascomycota</taxon>
        <taxon>Pezizomycotina</taxon>
        <taxon>Sordariomycetes</taxon>
        <taxon>Hypocreomycetidae</taxon>
        <taxon>Hypocreales</taxon>
        <taxon>Bionectriaceae</taxon>
        <taxon>Emericellopsis</taxon>
    </lineage>
</organism>
<feature type="compositionally biased region" description="Basic and acidic residues" evidence="6">
    <location>
        <begin position="16"/>
        <end position="32"/>
    </location>
</feature>
<proteinExistence type="predicted"/>
<comment type="subcellular location">
    <subcellularLocation>
        <location evidence="1">Membrane</location>
        <topology evidence="1">Multi-pass membrane protein</topology>
    </subcellularLocation>
</comment>
<reference evidence="8" key="1">
    <citation type="journal article" date="2021" name="IMA Fungus">
        <title>Genomic characterization of three marine fungi, including Emericellopsis atlantica sp. nov. with signatures of a generalist lifestyle and marine biomass degradation.</title>
        <authorList>
            <person name="Hagestad O.C."/>
            <person name="Hou L."/>
            <person name="Andersen J.H."/>
            <person name="Hansen E.H."/>
            <person name="Altermark B."/>
            <person name="Li C."/>
            <person name="Kuhnert E."/>
            <person name="Cox R.J."/>
            <person name="Crous P.W."/>
            <person name="Spatafora J.W."/>
            <person name="Lail K."/>
            <person name="Amirebrahimi M."/>
            <person name="Lipzen A."/>
            <person name="Pangilinan J."/>
            <person name="Andreopoulos W."/>
            <person name="Hayes R.D."/>
            <person name="Ng V."/>
            <person name="Grigoriev I.V."/>
            <person name="Jackson S.A."/>
            <person name="Sutton T.D.S."/>
            <person name="Dobson A.D.W."/>
            <person name="Rama T."/>
        </authorList>
    </citation>
    <scope>NUCLEOTIDE SEQUENCE</scope>
    <source>
        <strain evidence="8">TS7</strain>
    </source>
</reference>
<dbReference type="AlphaFoldDB" id="A0A9P8CMC9"/>
<evidence type="ECO:0000256" key="5">
    <source>
        <dbReference type="ARBA" id="ARBA00023136"/>
    </source>
</evidence>
<dbReference type="InterPro" id="IPR036259">
    <property type="entry name" value="MFS_trans_sf"/>
</dbReference>
<evidence type="ECO:0000313" key="9">
    <source>
        <dbReference type="Proteomes" id="UP000887229"/>
    </source>
</evidence>
<dbReference type="Gene3D" id="1.20.1250.20">
    <property type="entry name" value="MFS general substrate transporter like domains"/>
    <property type="match status" value="1"/>
</dbReference>
<evidence type="ECO:0000256" key="2">
    <source>
        <dbReference type="ARBA" id="ARBA00022448"/>
    </source>
</evidence>
<accession>A0A9P8CMC9</accession>
<evidence type="ECO:0000256" key="6">
    <source>
        <dbReference type="SAM" id="MobiDB-lite"/>
    </source>
</evidence>
<comment type="caution">
    <text evidence="8">The sequence shown here is derived from an EMBL/GenBank/DDBJ whole genome shotgun (WGS) entry which is preliminary data.</text>
</comment>
<dbReference type="OrthoDB" id="2985014at2759"/>
<feature type="transmembrane region" description="Helical" evidence="7">
    <location>
        <begin position="147"/>
        <end position="168"/>
    </location>
</feature>
<dbReference type="RefSeq" id="XP_046114485.1">
    <property type="nucleotide sequence ID" value="XM_046266835.1"/>
</dbReference>
<keyword evidence="9" id="KW-1185">Reference proteome</keyword>
<evidence type="ECO:0000256" key="7">
    <source>
        <dbReference type="SAM" id="Phobius"/>
    </source>
</evidence>
<dbReference type="GO" id="GO:0016020">
    <property type="term" value="C:membrane"/>
    <property type="evidence" value="ECO:0007669"/>
    <property type="project" value="UniProtKB-SubCell"/>
</dbReference>
<keyword evidence="3 7" id="KW-0812">Transmembrane</keyword>
<feature type="transmembrane region" description="Helical" evidence="7">
    <location>
        <begin position="116"/>
        <end position="135"/>
    </location>
</feature>
<dbReference type="PANTHER" id="PTHR43791">
    <property type="entry name" value="PERMEASE-RELATED"/>
    <property type="match status" value="1"/>
</dbReference>
<evidence type="ECO:0000256" key="1">
    <source>
        <dbReference type="ARBA" id="ARBA00004141"/>
    </source>
</evidence>
<dbReference type="EMBL" id="MU251276">
    <property type="protein sequence ID" value="KAG9250561.1"/>
    <property type="molecule type" value="Genomic_DNA"/>
</dbReference>
<dbReference type="SUPFAM" id="SSF103473">
    <property type="entry name" value="MFS general substrate transporter"/>
    <property type="match status" value="1"/>
</dbReference>
<dbReference type="GeneID" id="70297738"/>
<protein>
    <submittedName>
        <fullName evidence="8">Uncharacterized protein</fullName>
    </submittedName>
</protein>